<dbReference type="InterPro" id="IPR038693">
    <property type="entry name" value="PaaB_sf"/>
</dbReference>
<reference evidence="2 3" key="1">
    <citation type="submission" date="2022-03" db="EMBL/GenBank/DDBJ databases">
        <title>Complete genome of Streptomyces rimosus ssp. rimosus R7 (=ATCC 10970).</title>
        <authorList>
            <person name="Beganovic S."/>
            <person name="Ruckert C."/>
            <person name="Busche T."/>
            <person name="Kalinowski J."/>
            <person name="Wittmann C."/>
        </authorList>
    </citation>
    <scope>NUCLEOTIDE SEQUENCE [LARGE SCALE GENOMIC DNA]</scope>
    <source>
        <strain evidence="2 3">R7</strain>
    </source>
</reference>
<evidence type="ECO:0000256" key="1">
    <source>
        <dbReference type="SAM" id="MobiDB-lite"/>
    </source>
</evidence>
<name>A0ABY3Z7K7_STRRM</name>
<dbReference type="NCBIfam" id="TIGR02157">
    <property type="entry name" value="PA_CoA_Oxy2"/>
    <property type="match status" value="1"/>
</dbReference>
<sequence length="126" mass="13539">MTTNGTADGAHPESRTGPDEPGPTAAATGASAGRADWPLWEVFVRSRRGLSHTHAGSLHAPDAAMALRNARDLYTRRSEGISIWVVPSAAICASSPDEKDSFFEPAADKPYRHPTFYEIPDGVQHL</sequence>
<dbReference type="Gene3D" id="3.10.20.520">
    <property type="entry name" value="Phenylacetic acid degradation B"/>
    <property type="match status" value="1"/>
</dbReference>
<dbReference type="InterPro" id="IPR009359">
    <property type="entry name" value="PaaB"/>
</dbReference>
<protein>
    <submittedName>
        <fullName evidence="2">1,2-phenylacetyl-CoA epoxidase, subunit B</fullName>
    </submittedName>
</protein>
<dbReference type="Proteomes" id="UP000829494">
    <property type="component" value="Chromosome"/>
</dbReference>
<evidence type="ECO:0000313" key="3">
    <source>
        <dbReference type="Proteomes" id="UP000829494"/>
    </source>
</evidence>
<gene>
    <name evidence="2" type="primary">paaB</name>
    <name evidence="2" type="ORF">SRIMR7_19950</name>
</gene>
<dbReference type="RefSeq" id="WP_003985308.1">
    <property type="nucleotide sequence ID" value="NZ_CP043497.1"/>
</dbReference>
<proteinExistence type="predicted"/>
<dbReference type="EMBL" id="CP094298">
    <property type="protein sequence ID" value="UNZ04434.1"/>
    <property type="molecule type" value="Genomic_DNA"/>
</dbReference>
<keyword evidence="3" id="KW-1185">Reference proteome</keyword>
<dbReference type="Pfam" id="PF06243">
    <property type="entry name" value="PaaB"/>
    <property type="match status" value="1"/>
</dbReference>
<accession>A0ABY3Z7K7</accession>
<organism evidence="2 3">
    <name type="scientific">Streptomyces rimosus subsp. rimosus</name>
    <dbReference type="NCBI Taxonomy" id="132474"/>
    <lineage>
        <taxon>Bacteria</taxon>
        <taxon>Bacillati</taxon>
        <taxon>Actinomycetota</taxon>
        <taxon>Actinomycetes</taxon>
        <taxon>Kitasatosporales</taxon>
        <taxon>Streptomycetaceae</taxon>
        <taxon>Streptomyces</taxon>
    </lineage>
</organism>
<dbReference type="GeneID" id="66856467"/>
<feature type="region of interest" description="Disordered" evidence="1">
    <location>
        <begin position="1"/>
        <end position="33"/>
    </location>
</feature>
<feature type="compositionally biased region" description="Low complexity" evidence="1">
    <location>
        <begin position="22"/>
        <end position="33"/>
    </location>
</feature>
<evidence type="ECO:0000313" key="2">
    <source>
        <dbReference type="EMBL" id="UNZ04434.1"/>
    </source>
</evidence>